<keyword evidence="2" id="KW-0732">Signal</keyword>
<dbReference type="Proteomes" id="UP001516400">
    <property type="component" value="Unassembled WGS sequence"/>
</dbReference>
<evidence type="ECO:0000256" key="2">
    <source>
        <dbReference type="SAM" id="SignalP"/>
    </source>
</evidence>
<feature type="region of interest" description="Disordered" evidence="1">
    <location>
        <begin position="216"/>
        <end position="309"/>
    </location>
</feature>
<evidence type="ECO:0000313" key="4">
    <source>
        <dbReference type="Proteomes" id="UP001516400"/>
    </source>
</evidence>
<reference evidence="3 4" key="1">
    <citation type="journal article" date="2021" name="BMC Biol.">
        <title>Horizontally acquired antibacterial genes associated with adaptive radiation of ladybird beetles.</title>
        <authorList>
            <person name="Li H.S."/>
            <person name="Tang X.F."/>
            <person name="Huang Y.H."/>
            <person name="Xu Z.Y."/>
            <person name="Chen M.L."/>
            <person name="Du X.Y."/>
            <person name="Qiu B.Y."/>
            <person name="Chen P.T."/>
            <person name="Zhang W."/>
            <person name="Slipinski A."/>
            <person name="Escalona H.E."/>
            <person name="Waterhouse R.M."/>
            <person name="Zwick A."/>
            <person name="Pang H."/>
        </authorList>
    </citation>
    <scope>NUCLEOTIDE SEQUENCE [LARGE SCALE GENOMIC DNA]</scope>
    <source>
        <strain evidence="3">SYSU2018</strain>
    </source>
</reference>
<feature type="signal peptide" evidence="2">
    <location>
        <begin position="1"/>
        <end position="22"/>
    </location>
</feature>
<evidence type="ECO:0000313" key="3">
    <source>
        <dbReference type="EMBL" id="KAL3277061.1"/>
    </source>
</evidence>
<keyword evidence="4" id="KW-1185">Reference proteome</keyword>
<sequence>MFLFRVVLATLAFASFVRGGVASPLHSGSNGDQYQRRIGAKRGGKSQVEMARFHDKDATDRELGLTGRPKDDTQRSTHSGFVFETTTPRTFKENDETIDKSGEGMIRHKRGYIRLNRPPIDFQNPQLQSLSSWHRSYYPLQRPYYITFFATDGRIPIYIPNSYINPGNPPHNPYPYVGPTYLPPYVPPTYLPPTQNTSSRDGPIWYDPTDAPVVPTRKPNVKVTPFPPLVHRDDNNPETTAQPLPQVDNNLSTTETSGPIWDNEPPMVSTRGPPSRTTPPTPGNNMNHLSTNGAREREPSTSSPPANLPGPSRCVWAIVSCCSTASSDVSNECFEQLGCSGPFWDVKPCESEFAKSAIESALNYYNSRT</sequence>
<feature type="compositionally biased region" description="Basic and acidic residues" evidence="1">
    <location>
        <begin position="51"/>
        <end position="75"/>
    </location>
</feature>
<name>A0ABD2NFN2_9CUCU</name>
<organism evidence="3 4">
    <name type="scientific">Cryptolaemus montrouzieri</name>
    <dbReference type="NCBI Taxonomy" id="559131"/>
    <lineage>
        <taxon>Eukaryota</taxon>
        <taxon>Metazoa</taxon>
        <taxon>Ecdysozoa</taxon>
        <taxon>Arthropoda</taxon>
        <taxon>Hexapoda</taxon>
        <taxon>Insecta</taxon>
        <taxon>Pterygota</taxon>
        <taxon>Neoptera</taxon>
        <taxon>Endopterygota</taxon>
        <taxon>Coleoptera</taxon>
        <taxon>Polyphaga</taxon>
        <taxon>Cucujiformia</taxon>
        <taxon>Coccinelloidea</taxon>
        <taxon>Coccinellidae</taxon>
        <taxon>Scymninae</taxon>
        <taxon>Scymnini</taxon>
        <taxon>Cryptolaemus</taxon>
    </lineage>
</organism>
<accession>A0ABD2NFN2</accession>
<dbReference type="EMBL" id="JABFTP020000103">
    <property type="protein sequence ID" value="KAL3277061.1"/>
    <property type="molecule type" value="Genomic_DNA"/>
</dbReference>
<feature type="compositionally biased region" description="Polar residues" evidence="1">
    <location>
        <begin position="237"/>
        <end position="257"/>
    </location>
</feature>
<feature type="region of interest" description="Disordered" evidence="1">
    <location>
        <begin position="192"/>
        <end position="211"/>
    </location>
</feature>
<gene>
    <name evidence="3" type="ORF">HHI36_012422</name>
</gene>
<feature type="compositionally biased region" description="Polar residues" evidence="1">
    <location>
        <begin position="284"/>
        <end position="293"/>
    </location>
</feature>
<evidence type="ECO:0000256" key="1">
    <source>
        <dbReference type="SAM" id="MobiDB-lite"/>
    </source>
</evidence>
<feature type="region of interest" description="Disordered" evidence="1">
    <location>
        <begin position="24"/>
        <end position="78"/>
    </location>
</feature>
<comment type="caution">
    <text evidence="3">The sequence shown here is derived from an EMBL/GenBank/DDBJ whole genome shotgun (WGS) entry which is preliminary data.</text>
</comment>
<dbReference type="AlphaFoldDB" id="A0ABD2NFN2"/>
<feature type="chain" id="PRO_5044852657" evidence="2">
    <location>
        <begin position="23"/>
        <end position="369"/>
    </location>
</feature>
<protein>
    <submittedName>
        <fullName evidence="3">Uncharacterized protein</fullName>
    </submittedName>
</protein>
<proteinExistence type="predicted"/>